<accession>A0A285PZ55</accession>
<proteinExistence type="predicted"/>
<organism evidence="1">
    <name type="scientific">Cedratvirus lausannensis</name>
    <dbReference type="NCBI Taxonomy" id="2023205"/>
    <lineage>
        <taxon>Viruses</taxon>
        <taxon>Pithoviruses</taxon>
        <taxon>Orthocedratvirinae</taxon>
        <taxon>Alphacedratvirus</taxon>
        <taxon>Alphacedratvirus francolausannense</taxon>
    </lineage>
</organism>
<dbReference type="Proteomes" id="UP000274850">
    <property type="component" value="Segment"/>
</dbReference>
<gene>
    <name evidence="1" type="ORF">BQ9231_00593</name>
</gene>
<protein>
    <submittedName>
        <fullName evidence="1">Uncharacterized protein</fullName>
    </submittedName>
</protein>
<name>A0A285PZ55_9VIRU</name>
<reference evidence="1" key="1">
    <citation type="submission" date="2017-08" db="EMBL/GenBank/DDBJ databases">
        <authorList>
            <person name="de Groot N.N."/>
        </authorList>
    </citation>
    <scope>NUCLEOTIDE SEQUENCE</scope>
</reference>
<sequence>MDESTCELLSSSCLTPHDYICIRGCYICSKRVGLSKIGKVVLCSFHKKVLCNFLTSLFTQGYLESLTDYQCTALCFTGKCTGAPEKDKPRCVKHRKGGLESLVLF</sequence>
<evidence type="ECO:0000313" key="2">
    <source>
        <dbReference type="Proteomes" id="UP000274850"/>
    </source>
</evidence>
<dbReference type="EMBL" id="LT907979">
    <property type="protein sequence ID" value="SOB74476.1"/>
    <property type="molecule type" value="Genomic_DNA"/>
</dbReference>
<keyword evidence="2" id="KW-1185">Reference proteome</keyword>
<evidence type="ECO:0000313" key="1">
    <source>
        <dbReference type="EMBL" id="SOB74476.1"/>
    </source>
</evidence>